<evidence type="ECO:0000256" key="1">
    <source>
        <dbReference type="SAM" id="SignalP"/>
    </source>
</evidence>
<name>A0A934RWZ4_9BACT</name>
<evidence type="ECO:0008006" key="4">
    <source>
        <dbReference type="Google" id="ProtNLM"/>
    </source>
</evidence>
<dbReference type="AlphaFoldDB" id="A0A934RWZ4"/>
<dbReference type="RefSeq" id="WP_200356540.1">
    <property type="nucleotide sequence ID" value="NZ_JAENIL010000029.1"/>
</dbReference>
<protein>
    <recommendedName>
        <fullName evidence="4">Glycoside hydrolase family 42 N-terminal domain-containing protein</fullName>
    </recommendedName>
</protein>
<organism evidence="2 3">
    <name type="scientific">Pelagicoccus mobilis</name>
    <dbReference type="NCBI Taxonomy" id="415221"/>
    <lineage>
        <taxon>Bacteria</taxon>
        <taxon>Pseudomonadati</taxon>
        <taxon>Verrucomicrobiota</taxon>
        <taxon>Opitutia</taxon>
        <taxon>Puniceicoccales</taxon>
        <taxon>Pelagicoccaceae</taxon>
        <taxon>Pelagicoccus</taxon>
    </lineage>
</organism>
<proteinExistence type="predicted"/>
<feature type="chain" id="PRO_5036851663" description="Glycoside hydrolase family 42 N-terminal domain-containing protein" evidence="1">
    <location>
        <begin position="24"/>
        <end position="746"/>
    </location>
</feature>
<dbReference type="SUPFAM" id="SSF51445">
    <property type="entry name" value="(Trans)glycosidases"/>
    <property type="match status" value="1"/>
</dbReference>
<evidence type="ECO:0000313" key="3">
    <source>
        <dbReference type="Proteomes" id="UP000617628"/>
    </source>
</evidence>
<keyword evidence="1" id="KW-0732">Signal</keyword>
<gene>
    <name evidence="2" type="ORF">JIN87_15710</name>
</gene>
<dbReference type="InterPro" id="IPR017853">
    <property type="entry name" value="GH"/>
</dbReference>
<dbReference type="Proteomes" id="UP000617628">
    <property type="component" value="Unassembled WGS sequence"/>
</dbReference>
<keyword evidence="3" id="KW-1185">Reference proteome</keyword>
<reference evidence="2" key="1">
    <citation type="submission" date="2021-01" db="EMBL/GenBank/DDBJ databases">
        <title>Modified the classification status of verrucomicrobia.</title>
        <authorList>
            <person name="Feng X."/>
        </authorList>
    </citation>
    <scope>NUCLEOTIDE SEQUENCE</scope>
    <source>
        <strain evidence="2">KCTC 13126</strain>
    </source>
</reference>
<dbReference type="EMBL" id="JAENIL010000029">
    <property type="protein sequence ID" value="MBK1878327.1"/>
    <property type="molecule type" value="Genomic_DNA"/>
</dbReference>
<accession>A0A934RWZ4</accession>
<feature type="signal peptide" evidence="1">
    <location>
        <begin position="1"/>
        <end position="23"/>
    </location>
</feature>
<evidence type="ECO:0000313" key="2">
    <source>
        <dbReference type="EMBL" id="MBK1878327.1"/>
    </source>
</evidence>
<dbReference type="Gene3D" id="3.20.20.80">
    <property type="entry name" value="Glycosidases"/>
    <property type="match status" value="1"/>
</dbReference>
<sequence>MRMGRFVSSILAGLIALSGSYGADLDTSDWFPWNPDNDHDADSVIAMNEWLEAPAGKHGRIVREGDELFYNGSPIKLWGLNLCYTGGTAPSKEIATRRAALYAKYGINSVRLHKYIDGPMWAGIQSMNSVVEMDPEKLDLFDFQVAEFKKRGIFVKLSPSFGSPRLGPAELEDVSYWEEFGEIDKRNNRLALGHGSVYSADELQEVQIATVSNLLRHVNPYTGMSYAEDPAVAVVEIVNEESALFHGTMRVLKKSPTLRKRMSEAFCEWLKSEYGSHDAVLKAWGGAGALNVFRDQGFEGEESLTQGTVVPLGNPWFYDTDQLEGSQSHIRQRLLDTMAFWHMRQNLFYDKAVEAFREAGYEGEIMASNWQAGRNISHYYNLHSDYRIGLIDRHNYTGGMSKDGVIRNTSNLSVPGLGVLSSGMQQIVDRPFMLSEWIHVNPTQWAVEGPAIIGAYGMGLQGWDVSYMFQNEDGGVFDQRLDPKNGRWKVARPSVMGVFPAVARQVLRGDVSEAEPISVRNVHLASMREGRLGFSDDVEHALYDEKSFSSEQVSHKALAVGRVVTSFTDRFEETKPFEVKKSSIDGYLHSATGELSWMSGENSTDGHIVVDTLGTQAVVGFAEGEQIELKDVTITSDTEFAAIYVSALDRSDTIENAEELLVTAIARTRNSGMKISEDMHLEEAGDAPLLVEPVTATIELKRPGYVVTALDHDGRVTDARLPVTQGQFEIDGAEYQTIYYLVRFED</sequence>
<comment type="caution">
    <text evidence="2">The sequence shown here is derived from an EMBL/GenBank/DDBJ whole genome shotgun (WGS) entry which is preliminary data.</text>
</comment>